<feature type="transmembrane region" description="Helical" evidence="1">
    <location>
        <begin position="141"/>
        <end position="159"/>
    </location>
</feature>
<keyword evidence="1" id="KW-1133">Transmembrane helix</keyword>
<protein>
    <submittedName>
        <fullName evidence="2">Uncharacterized protein</fullName>
    </submittedName>
</protein>
<keyword evidence="1" id="KW-0472">Membrane</keyword>
<sequence>MKRFHPVHERQERAAKWSLLRDVVLPGAVVGTLGALAMTALALPLGALTRGDVWYAARLAGGVFFREAPAGPWAVVLGLLVHVSTAGGLATLFALLLPRGGTATAALFLGLLMALGLQAVMPELVAPWASPPLDRASPRAALLLLHLAFGASLGLMVPVRRGLAAVDRARRAVQAVRAPLG</sequence>
<dbReference type="AlphaFoldDB" id="A0A250JYQ3"/>
<dbReference type="KEGG" id="mmas:MYMAC_004229"/>
<evidence type="ECO:0000313" key="3">
    <source>
        <dbReference type="Proteomes" id="UP000217343"/>
    </source>
</evidence>
<dbReference type="Proteomes" id="UP000217343">
    <property type="component" value="Chromosome"/>
</dbReference>
<proteinExistence type="predicted"/>
<evidence type="ECO:0000313" key="2">
    <source>
        <dbReference type="EMBL" id="ATB48602.1"/>
    </source>
</evidence>
<feature type="transmembrane region" description="Helical" evidence="1">
    <location>
        <begin position="23"/>
        <end position="45"/>
    </location>
</feature>
<evidence type="ECO:0000256" key="1">
    <source>
        <dbReference type="SAM" id="Phobius"/>
    </source>
</evidence>
<reference evidence="2 3" key="1">
    <citation type="submission" date="2017-06" db="EMBL/GenBank/DDBJ databases">
        <title>Sequencing and comparative analysis of myxobacterial genomes.</title>
        <authorList>
            <person name="Rupp O."/>
            <person name="Goesmann A."/>
            <person name="Sogaard-Andersen L."/>
        </authorList>
    </citation>
    <scope>NUCLEOTIDE SEQUENCE [LARGE SCALE GENOMIC DNA]</scope>
    <source>
        <strain evidence="2 3">DSM 14697</strain>
    </source>
</reference>
<dbReference type="OrthoDB" id="5526606at2"/>
<gene>
    <name evidence="2" type="ORF">MYMAC_004229</name>
</gene>
<name>A0A250JYQ3_9BACT</name>
<keyword evidence="3" id="KW-1185">Reference proteome</keyword>
<dbReference type="EMBL" id="CP022203">
    <property type="protein sequence ID" value="ATB48602.1"/>
    <property type="molecule type" value="Genomic_DNA"/>
</dbReference>
<organism evidence="2 3">
    <name type="scientific">Corallococcus macrosporus DSM 14697</name>
    <dbReference type="NCBI Taxonomy" id="1189310"/>
    <lineage>
        <taxon>Bacteria</taxon>
        <taxon>Pseudomonadati</taxon>
        <taxon>Myxococcota</taxon>
        <taxon>Myxococcia</taxon>
        <taxon>Myxococcales</taxon>
        <taxon>Cystobacterineae</taxon>
        <taxon>Myxococcaceae</taxon>
        <taxon>Corallococcus</taxon>
    </lineage>
</organism>
<keyword evidence="1" id="KW-0812">Transmembrane</keyword>
<feature type="transmembrane region" description="Helical" evidence="1">
    <location>
        <begin position="73"/>
        <end position="96"/>
    </location>
</feature>
<dbReference type="RefSeq" id="WP_095959425.1">
    <property type="nucleotide sequence ID" value="NZ_CP022203.1"/>
</dbReference>
<feature type="transmembrane region" description="Helical" evidence="1">
    <location>
        <begin position="103"/>
        <end position="121"/>
    </location>
</feature>
<accession>A0A250JYQ3</accession>